<gene>
    <name evidence="1" type="primary">jg22781</name>
    <name evidence="1" type="ORF">PAEG_LOCUS1961</name>
</gene>
<dbReference type="Proteomes" id="UP000838756">
    <property type="component" value="Unassembled WGS sequence"/>
</dbReference>
<sequence length="55" mass="6176">MKENIVRKPACLRVLHNVLNTQQLVKSTNTHCASVVDYGLQPLLIVGGDRVLYWA</sequence>
<dbReference type="AlphaFoldDB" id="A0A8S4QHT4"/>
<evidence type="ECO:0000313" key="2">
    <source>
        <dbReference type="Proteomes" id="UP000838756"/>
    </source>
</evidence>
<feature type="non-terminal residue" evidence="1">
    <location>
        <position position="55"/>
    </location>
</feature>
<accession>A0A8S4QHT4</accession>
<name>A0A8S4QHT4_9NEOP</name>
<organism evidence="1 2">
    <name type="scientific">Pararge aegeria aegeria</name>
    <dbReference type="NCBI Taxonomy" id="348720"/>
    <lineage>
        <taxon>Eukaryota</taxon>
        <taxon>Metazoa</taxon>
        <taxon>Ecdysozoa</taxon>
        <taxon>Arthropoda</taxon>
        <taxon>Hexapoda</taxon>
        <taxon>Insecta</taxon>
        <taxon>Pterygota</taxon>
        <taxon>Neoptera</taxon>
        <taxon>Endopterygota</taxon>
        <taxon>Lepidoptera</taxon>
        <taxon>Glossata</taxon>
        <taxon>Ditrysia</taxon>
        <taxon>Papilionoidea</taxon>
        <taxon>Nymphalidae</taxon>
        <taxon>Satyrinae</taxon>
        <taxon>Satyrini</taxon>
        <taxon>Parargina</taxon>
        <taxon>Pararge</taxon>
    </lineage>
</organism>
<protein>
    <submittedName>
        <fullName evidence="1">Jg22781 protein</fullName>
    </submittedName>
</protein>
<keyword evidence="2" id="KW-1185">Reference proteome</keyword>
<reference evidence="1" key="1">
    <citation type="submission" date="2022-03" db="EMBL/GenBank/DDBJ databases">
        <authorList>
            <person name="Lindestad O."/>
        </authorList>
    </citation>
    <scope>NUCLEOTIDE SEQUENCE</scope>
</reference>
<proteinExistence type="predicted"/>
<comment type="caution">
    <text evidence="1">The sequence shown here is derived from an EMBL/GenBank/DDBJ whole genome shotgun (WGS) entry which is preliminary data.</text>
</comment>
<evidence type="ECO:0000313" key="1">
    <source>
        <dbReference type="EMBL" id="CAH2209563.1"/>
    </source>
</evidence>
<dbReference type="EMBL" id="CAKXAJ010006278">
    <property type="protein sequence ID" value="CAH2209563.1"/>
    <property type="molecule type" value="Genomic_DNA"/>
</dbReference>